<feature type="transmembrane region" description="Helical" evidence="1">
    <location>
        <begin position="108"/>
        <end position="129"/>
    </location>
</feature>
<feature type="non-terminal residue" evidence="2">
    <location>
        <position position="1"/>
    </location>
</feature>
<evidence type="ECO:0000313" key="2">
    <source>
        <dbReference type="EMBL" id="RVD90820.1"/>
    </source>
</evidence>
<sequence>EFSNIRVYVNEIYSDFIKFFEPLGMQGNVTQSELDSAIENFHCESKLKIYNILFQDVRKENFVDCADPLKLPNNTTSYIPYNHTKARELFFDLKPAVYQTNADRIVKFFNFFGCLSLVVALFSILYVIYFRIQIRRR</sequence>
<keyword evidence="1" id="KW-0812">Transmembrane</keyword>
<comment type="caution">
    <text evidence="2">The sequence shown here is derived from an EMBL/GenBank/DDBJ whole genome shotgun (WGS) entry which is preliminary data.</text>
</comment>
<dbReference type="AlphaFoldDB" id="A0A437AI54"/>
<dbReference type="EMBL" id="RCSS01000764">
    <property type="protein sequence ID" value="RVD90820.1"/>
    <property type="molecule type" value="Genomic_DNA"/>
</dbReference>
<gene>
    <name evidence="2" type="ORF">TUBRATIS_27480</name>
</gene>
<proteinExistence type="predicted"/>
<dbReference type="VEuPathDB" id="MicrosporidiaDB:TUBRATIS_27480"/>
<keyword evidence="1" id="KW-0472">Membrane</keyword>
<keyword evidence="3" id="KW-1185">Reference proteome</keyword>
<organism evidence="2 3">
    <name type="scientific">Tubulinosema ratisbonensis</name>
    <dbReference type="NCBI Taxonomy" id="291195"/>
    <lineage>
        <taxon>Eukaryota</taxon>
        <taxon>Fungi</taxon>
        <taxon>Fungi incertae sedis</taxon>
        <taxon>Microsporidia</taxon>
        <taxon>Tubulinosematoidea</taxon>
        <taxon>Tubulinosematidae</taxon>
        <taxon>Tubulinosema</taxon>
    </lineage>
</organism>
<evidence type="ECO:0000256" key="1">
    <source>
        <dbReference type="SAM" id="Phobius"/>
    </source>
</evidence>
<dbReference type="Proteomes" id="UP000282876">
    <property type="component" value="Unassembled WGS sequence"/>
</dbReference>
<reference evidence="2 3" key="1">
    <citation type="submission" date="2018-10" db="EMBL/GenBank/DDBJ databases">
        <title>Draft genome sequence of the microsporidian Tubulinosema ratisbonensis.</title>
        <authorList>
            <person name="Polonais V."/>
            <person name="Peyretaillade E."/>
            <person name="Niehus S."/>
            <person name="Wawrzyniak I."/>
            <person name="Franchet A."/>
            <person name="Gaspin C."/>
            <person name="Reichstadt M."/>
            <person name="Belser C."/>
            <person name="Labadie K."/>
            <person name="Delbac F."/>
            <person name="Ferrandon D."/>
        </authorList>
    </citation>
    <scope>NUCLEOTIDE SEQUENCE [LARGE SCALE GENOMIC DNA]</scope>
    <source>
        <strain evidence="2 3">Franzen</strain>
    </source>
</reference>
<keyword evidence="1" id="KW-1133">Transmembrane helix</keyword>
<accession>A0A437AI54</accession>
<evidence type="ECO:0000313" key="3">
    <source>
        <dbReference type="Proteomes" id="UP000282876"/>
    </source>
</evidence>
<name>A0A437AI54_9MICR</name>
<protein>
    <submittedName>
        <fullName evidence="2">Uncharacterized protein</fullName>
    </submittedName>
</protein>